<reference evidence="2 3" key="1">
    <citation type="submission" date="2015-11" db="EMBL/GenBank/DDBJ databases">
        <title>Expanding the genomic diversity of Burkholderia species for the development of highly accurate diagnostics.</title>
        <authorList>
            <person name="Sahl J."/>
            <person name="Keim P."/>
            <person name="Wagner D."/>
        </authorList>
    </citation>
    <scope>NUCLEOTIDE SEQUENCE [LARGE SCALE GENOMIC DNA]</scope>
    <source>
        <strain evidence="2 3">MSMB2036</strain>
    </source>
</reference>
<dbReference type="SMART" id="SM00347">
    <property type="entry name" value="HTH_MARR"/>
    <property type="match status" value="1"/>
</dbReference>
<organism evidence="2 3">
    <name type="scientific">Burkholderia ubonensis</name>
    <dbReference type="NCBI Taxonomy" id="101571"/>
    <lineage>
        <taxon>Bacteria</taxon>
        <taxon>Pseudomonadati</taxon>
        <taxon>Pseudomonadota</taxon>
        <taxon>Betaproteobacteria</taxon>
        <taxon>Burkholderiales</taxon>
        <taxon>Burkholderiaceae</taxon>
        <taxon>Burkholderia</taxon>
        <taxon>Burkholderia cepacia complex</taxon>
    </lineage>
</organism>
<protein>
    <submittedName>
        <fullName evidence="2">MarR family transcriptional regulator</fullName>
    </submittedName>
</protein>
<accession>A0A103RJ44</accession>
<dbReference type="PANTHER" id="PTHR39515:SF2">
    <property type="entry name" value="HTH-TYPE TRANSCRIPTIONAL REGULATOR RV0880"/>
    <property type="match status" value="1"/>
</dbReference>
<name>A0A103RJ44_9BURK</name>
<dbReference type="SUPFAM" id="SSF46785">
    <property type="entry name" value="Winged helix' DNA-binding domain"/>
    <property type="match status" value="1"/>
</dbReference>
<comment type="caution">
    <text evidence="2">The sequence shown here is derived from an EMBL/GenBank/DDBJ whole genome shotgun (WGS) entry which is preliminary data.</text>
</comment>
<evidence type="ECO:0000313" key="2">
    <source>
        <dbReference type="EMBL" id="KVG68747.1"/>
    </source>
</evidence>
<gene>
    <name evidence="2" type="ORF">WJ33_23330</name>
</gene>
<evidence type="ECO:0000259" key="1">
    <source>
        <dbReference type="PROSITE" id="PS50995"/>
    </source>
</evidence>
<dbReference type="Proteomes" id="UP000064029">
    <property type="component" value="Unassembled WGS sequence"/>
</dbReference>
<dbReference type="PANTHER" id="PTHR39515">
    <property type="entry name" value="CONSERVED PROTEIN"/>
    <property type="match status" value="1"/>
</dbReference>
<dbReference type="PRINTS" id="PR00598">
    <property type="entry name" value="HTHMARR"/>
</dbReference>
<dbReference type="OrthoDB" id="7004755at2"/>
<dbReference type="AlphaFoldDB" id="A0A103RJ44"/>
<feature type="domain" description="HTH marR-type" evidence="1">
    <location>
        <begin position="3"/>
        <end position="143"/>
    </location>
</feature>
<dbReference type="GO" id="GO:0003700">
    <property type="term" value="F:DNA-binding transcription factor activity"/>
    <property type="evidence" value="ECO:0007669"/>
    <property type="project" value="InterPro"/>
</dbReference>
<dbReference type="InterPro" id="IPR036390">
    <property type="entry name" value="WH_DNA-bd_sf"/>
</dbReference>
<proteinExistence type="predicted"/>
<sequence length="161" mass="17901">MDTNDITRLASRLRSQVAALARRLRQEAHSAVIPFSQVAILGAIDRLGGTVTPSELAAAEHLRSSNLAAILRALETEGQIDRRVDRDDGRKIRVSLTAQGKRTLYGTRTRREEWLARAMQSCLTADERTLLTDASLLLERLVQYTEAPDDAPPPSSRRISR</sequence>
<dbReference type="Pfam" id="PF12802">
    <property type="entry name" value="MarR_2"/>
    <property type="match status" value="1"/>
</dbReference>
<dbReference type="RefSeq" id="WP_059750951.1">
    <property type="nucleotide sequence ID" value="NZ_LOXM01000108.1"/>
</dbReference>
<dbReference type="InterPro" id="IPR000835">
    <property type="entry name" value="HTH_MarR-typ"/>
</dbReference>
<dbReference type="EMBL" id="LOXM01000108">
    <property type="protein sequence ID" value="KVG68747.1"/>
    <property type="molecule type" value="Genomic_DNA"/>
</dbReference>
<dbReference type="Gene3D" id="1.10.287.100">
    <property type="match status" value="1"/>
</dbReference>
<dbReference type="Gene3D" id="1.10.10.10">
    <property type="entry name" value="Winged helix-like DNA-binding domain superfamily/Winged helix DNA-binding domain"/>
    <property type="match status" value="1"/>
</dbReference>
<dbReference type="InterPro" id="IPR052526">
    <property type="entry name" value="HTH-type_Bedaq_tolerance"/>
</dbReference>
<dbReference type="InterPro" id="IPR036388">
    <property type="entry name" value="WH-like_DNA-bd_sf"/>
</dbReference>
<evidence type="ECO:0000313" key="3">
    <source>
        <dbReference type="Proteomes" id="UP000064029"/>
    </source>
</evidence>
<dbReference type="PROSITE" id="PS50995">
    <property type="entry name" value="HTH_MARR_2"/>
    <property type="match status" value="1"/>
</dbReference>